<evidence type="ECO:0000256" key="9">
    <source>
        <dbReference type="ARBA" id="ARBA00023163"/>
    </source>
</evidence>
<dbReference type="FunFam" id="3.30.40.10:FF:000136">
    <property type="entry name" value="E3 ubiquitin-protein ligase Topors"/>
    <property type="match status" value="1"/>
</dbReference>
<organism evidence="18 19">
    <name type="scientific">Popillia japonica</name>
    <name type="common">Japanese beetle</name>
    <dbReference type="NCBI Taxonomy" id="7064"/>
    <lineage>
        <taxon>Eukaryota</taxon>
        <taxon>Metazoa</taxon>
        <taxon>Ecdysozoa</taxon>
        <taxon>Arthropoda</taxon>
        <taxon>Hexapoda</taxon>
        <taxon>Insecta</taxon>
        <taxon>Pterygota</taxon>
        <taxon>Neoptera</taxon>
        <taxon>Endopterygota</taxon>
        <taxon>Coleoptera</taxon>
        <taxon>Polyphaga</taxon>
        <taxon>Scarabaeiformia</taxon>
        <taxon>Scarabaeidae</taxon>
        <taxon>Rutelinae</taxon>
        <taxon>Popillia</taxon>
    </lineage>
</organism>
<dbReference type="GO" id="GO:0005634">
    <property type="term" value="C:nucleus"/>
    <property type="evidence" value="ECO:0007669"/>
    <property type="project" value="UniProtKB-ARBA"/>
</dbReference>
<dbReference type="PROSITE" id="PS50089">
    <property type="entry name" value="ZF_RING_2"/>
    <property type="match status" value="1"/>
</dbReference>
<keyword evidence="9" id="KW-0804">Transcription</keyword>
<keyword evidence="8" id="KW-0805">Transcription regulation</keyword>
<dbReference type="PANTHER" id="PTHR46077">
    <property type="entry name" value="E3 UBIQUITIN-PROTEIN LIGASE TOPORS"/>
    <property type="match status" value="1"/>
</dbReference>
<dbReference type="InterPro" id="IPR017907">
    <property type="entry name" value="Znf_RING_CS"/>
</dbReference>
<evidence type="ECO:0000259" key="17">
    <source>
        <dbReference type="PROSITE" id="PS50089"/>
    </source>
</evidence>
<feature type="region of interest" description="Disordered" evidence="16">
    <location>
        <begin position="362"/>
        <end position="626"/>
    </location>
</feature>
<evidence type="ECO:0000256" key="1">
    <source>
        <dbReference type="ARBA" id="ARBA00000900"/>
    </source>
</evidence>
<evidence type="ECO:0000313" key="18">
    <source>
        <dbReference type="EMBL" id="KAK9710995.1"/>
    </source>
</evidence>
<feature type="compositionally biased region" description="Polar residues" evidence="16">
    <location>
        <begin position="546"/>
        <end position="559"/>
    </location>
</feature>
<dbReference type="Gene3D" id="3.30.40.10">
    <property type="entry name" value="Zinc/RING finger domain, C3HC4 (zinc finger)"/>
    <property type="match status" value="1"/>
</dbReference>
<dbReference type="GO" id="GO:0000209">
    <property type="term" value="P:protein polyubiquitination"/>
    <property type="evidence" value="ECO:0007669"/>
    <property type="project" value="TreeGrafter"/>
</dbReference>
<feature type="compositionally biased region" description="Low complexity" evidence="16">
    <location>
        <begin position="438"/>
        <end position="448"/>
    </location>
</feature>
<keyword evidence="6" id="KW-0833">Ubl conjugation pathway</keyword>
<evidence type="ECO:0000256" key="15">
    <source>
        <dbReference type="PROSITE-ProRule" id="PRU00175"/>
    </source>
</evidence>
<dbReference type="EC" id="2.3.2.27" evidence="2"/>
<evidence type="ECO:0000256" key="16">
    <source>
        <dbReference type="SAM" id="MobiDB-lite"/>
    </source>
</evidence>
<feature type="compositionally biased region" description="Low complexity" evidence="16">
    <location>
        <begin position="298"/>
        <end position="308"/>
    </location>
</feature>
<dbReference type="SMART" id="SM00184">
    <property type="entry name" value="RING"/>
    <property type="match status" value="1"/>
</dbReference>
<dbReference type="InterPro" id="IPR001841">
    <property type="entry name" value="Znf_RING"/>
</dbReference>
<protein>
    <recommendedName>
        <fullName evidence="10">E3 ubiquitin-protein ligase Topors</fullName>
        <ecNumber evidence="2">2.3.2.27</ecNumber>
    </recommendedName>
    <alternativeName>
        <fullName evidence="11">RING-type E3 ubiquitin transferase Topors</fullName>
    </alternativeName>
    <alternativeName>
        <fullName evidence="13">SUMO1-protein E3 ligase Topors</fullName>
    </alternativeName>
    <alternativeName>
        <fullName evidence="12">Topoisomerase I-binding RING finger protein</fullName>
    </alternativeName>
    <alternativeName>
        <fullName evidence="14">Topoisomerase I-binding arginine/serine-rich protein</fullName>
    </alternativeName>
</protein>
<evidence type="ECO:0000256" key="2">
    <source>
        <dbReference type="ARBA" id="ARBA00012483"/>
    </source>
</evidence>
<dbReference type="InterPro" id="IPR013083">
    <property type="entry name" value="Znf_RING/FYVE/PHD"/>
</dbReference>
<dbReference type="PANTHER" id="PTHR46077:SF1">
    <property type="entry name" value="TOP1 BINDING ARGININE_SERINE RICH PROTEIN, E3 UBIQUITIN LIGASE"/>
    <property type="match status" value="1"/>
</dbReference>
<evidence type="ECO:0000313" key="19">
    <source>
        <dbReference type="Proteomes" id="UP001458880"/>
    </source>
</evidence>
<evidence type="ECO:0000256" key="8">
    <source>
        <dbReference type="ARBA" id="ARBA00023015"/>
    </source>
</evidence>
<dbReference type="GO" id="GO:0006513">
    <property type="term" value="P:protein monoubiquitination"/>
    <property type="evidence" value="ECO:0007669"/>
    <property type="project" value="TreeGrafter"/>
</dbReference>
<keyword evidence="7" id="KW-0862">Zinc</keyword>
<evidence type="ECO:0000256" key="10">
    <source>
        <dbReference type="ARBA" id="ARBA00071236"/>
    </source>
</evidence>
<dbReference type="Pfam" id="PF26084">
    <property type="entry name" value="PWI_Topors"/>
    <property type="match status" value="1"/>
</dbReference>
<feature type="compositionally biased region" description="Basic residues" evidence="16">
    <location>
        <begin position="495"/>
        <end position="512"/>
    </location>
</feature>
<keyword evidence="3" id="KW-0808">Transferase</keyword>
<gene>
    <name evidence="18" type="ORF">QE152_g25709</name>
</gene>
<feature type="compositionally biased region" description="Basic residues" evidence="16">
    <location>
        <begin position="413"/>
        <end position="425"/>
    </location>
</feature>
<dbReference type="CDD" id="cd16574">
    <property type="entry name" value="RING-HC_Topors"/>
    <property type="match status" value="1"/>
</dbReference>
<dbReference type="GO" id="GO:0008270">
    <property type="term" value="F:zinc ion binding"/>
    <property type="evidence" value="ECO:0007669"/>
    <property type="project" value="UniProtKB-KW"/>
</dbReference>
<evidence type="ECO:0000256" key="5">
    <source>
        <dbReference type="ARBA" id="ARBA00022771"/>
    </source>
</evidence>
<feature type="compositionally biased region" description="Basic and acidic residues" evidence="16">
    <location>
        <begin position="374"/>
        <end position="384"/>
    </location>
</feature>
<feature type="compositionally biased region" description="Polar residues" evidence="16">
    <location>
        <begin position="428"/>
        <end position="437"/>
    </location>
</feature>
<dbReference type="AlphaFoldDB" id="A0AAW1K1U8"/>
<evidence type="ECO:0000256" key="11">
    <source>
        <dbReference type="ARBA" id="ARBA00076856"/>
    </source>
</evidence>
<evidence type="ECO:0000256" key="7">
    <source>
        <dbReference type="ARBA" id="ARBA00022833"/>
    </source>
</evidence>
<name>A0AAW1K1U8_POPJA</name>
<dbReference type="SUPFAM" id="SSF57850">
    <property type="entry name" value="RING/U-box"/>
    <property type="match status" value="1"/>
</dbReference>
<evidence type="ECO:0000256" key="13">
    <source>
        <dbReference type="ARBA" id="ARBA00079040"/>
    </source>
</evidence>
<accession>A0AAW1K1U8</accession>
<feature type="compositionally biased region" description="Basic residues" evidence="16">
    <location>
        <begin position="394"/>
        <end position="405"/>
    </location>
</feature>
<dbReference type="GO" id="GO:0061630">
    <property type="term" value="F:ubiquitin protein ligase activity"/>
    <property type="evidence" value="ECO:0007669"/>
    <property type="project" value="UniProtKB-EC"/>
</dbReference>
<feature type="region of interest" description="Disordered" evidence="16">
    <location>
        <begin position="297"/>
        <end position="326"/>
    </location>
</feature>
<keyword evidence="4" id="KW-0479">Metal-binding</keyword>
<feature type="compositionally biased region" description="Basic residues" evidence="16">
    <location>
        <begin position="452"/>
        <end position="470"/>
    </location>
</feature>
<feature type="compositionally biased region" description="Basic and acidic residues" evidence="16">
    <location>
        <begin position="482"/>
        <end position="494"/>
    </location>
</feature>
<comment type="caution">
    <text evidence="18">The sequence shown here is derived from an EMBL/GenBank/DDBJ whole genome shotgun (WGS) entry which is preliminary data.</text>
</comment>
<dbReference type="EMBL" id="JASPKY010000286">
    <property type="protein sequence ID" value="KAK9710995.1"/>
    <property type="molecule type" value="Genomic_DNA"/>
</dbReference>
<dbReference type="Pfam" id="PF00097">
    <property type="entry name" value="zf-C3HC4"/>
    <property type="match status" value="1"/>
</dbReference>
<keyword evidence="19" id="KW-1185">Reference proteome</keyword>
<dbReference type="PROSITE" id="PS00518">
    <property type="entry name" value="ZF_RING_1"/>
    <property type="match status" value="1"/>
</dbReference>
<evidence type="ECO:0000256" key="6">
    <source>
        <dbReference type="ARBA" id="ARBA00022786"/>
    </source>
</evidence>
<dbReference type="InterPro" id="IPR058746">
    <property type="entry name" value="Znf_RING-type_Topors"/>
</dbReference>
<dbReference type="InterPro" id="IPR018957">
    <property type="entry name" value="Znf_C3HC4_RING-type"/>
</dbReference>
<comment type="catalytic activity">
    <reaction evidence="1">
        <text>S-ubiquitinyl-[E2 ubiquitin-conjugating enzyme]-L-cysteine + [acceptor protein]-L-lysine = [E2 ubiquitin-conjugating enzyme]-L-cysteine + N(6)-ubiquitinyl-[acceptor protein]-L-lysine.</text>
        <dbReference type="EC" id="2.3.2.27"/>
    </reaction>
</comment>
<feature type="domain" description="RING-type" evidence="17">
    <location>
        <begin position="21"/>
        <end position="60"/>
    </location>
</feature>
<sequence length="626" mass="72626">MAEVNIPLATTSSSNSPPPNCAICLGTCTNKCFSDSCMHQFCFTCLLEWSKVKAECPLCKQPFTSIIHNVKSNNEYDEHIVEPSVHTRDDVLNDEYLYLPTTAQPSRHFQFRTTFTVDPRGELAIQQMLLTHHLTNSAYSPNYNYNYRNFRHRHRRDATSSNFMSPTNFRRMVYVRNMWVTAPPDVTGRYRDVSPRFYRENPAAINRLVPWLNRELNALLEENTQQVMLLVDIILGHLNRHYIRGFFFKNLLREYLGSRTEHFIYELYNFMKSPYDMVGYDRRAIYYPHSSFIHTIPSDDSSNSSDSDITVVATTSAPNPNPFHRPTIEVIEINSDSSRDSDVIIHEPPPPVVVDLINTTDDDAAPAQTPQNLSRHDMETKKESTSSSESDVKPKHHLVSSKKEKRSREKYEKSRKKLKKSRSKSSRYIYTSTETAPSSSSSDSSSDSSRYKYYKRKRKQKTKKSNRAKHVSSSDSTDDEPLSEKLRKIKEHNSRKSKKKDKMKYYKHKHSKYSSSEEHEDSNDNHHKQPLTLKIQYYNPEVKTDVPSSSSEVSNHYQHNNNREDDDDDDRNNDSDKPLDFSMAAFAGPSYRSTSSPKIKKERCRLWYSRPHVYQSDDDDSATSEN</sequence>
<dbReference type="Proteomes" id="UP001458880">
    <property type="component" value="Unassembled WGS sequence"/>
</dbReference>
<feature type="compositionally biased region" description="Acidic residues" evidence="16">
    <location>
        <begin position="616"/>
        <end position="626"/>
    </location>
</feature>
<evidence type="ECO:0000256" key="12">
    <source>
        <dbReference type="ARBA" id="ARBA00076940"/>
    </source>
</evidence>
<dbReference type="InterPro" id="IPR058745">
    <property type="entry name" value="PWI_Topors"/>
</dbReference>
<evidence type="ECO:0000256" key="3">
    <source>
        <dbReference type="ARBA" id="ARBA00022679"/>
    </source>
</evidence>
<keyword evidence="5 15" id="KW-0863">Zinc-finger</keyword>
<reference evidence="18 19" key="1">
    <citation type="journal article" date="2024" name="BMC Genomics">
        <title>De novo assembly and annotation of Popillia japonica's genome with initial clues to its potential as an invasive pest.</title>
        <authorList>
            <person name="Cucini C."/>
            <person name="Boschi S."/>
            <person name="Funari R."/>
            <person name="Cardaioli E."/>
            <person name="Iannotti N."/>
            <person name="Marturano G."/>
            <person name="Paoli F."/>
            <person name="Bruttini M."/>
            <person name="Carapelli A."/>
            <person name="Frati F."/>
            <person name="Nardi F."/>
        </authorList>
    </citation>
    <scope>NUCLEOTIDE SEQUENCE [LARGE SCALE GENOMIC DNA]</scope>
    <source>
        <strain evidence="18">DMR45628</strain>
    </source>
</reference>
<proteinExistence type="predicted"/>
<evidence type="ECO:0000256" key="14">
    <source>
        <dbReference type="ARBA" id="ARBA00079184"/>
    </source>
</evidence>
<evidence type="ECO:0000256" key="4">
    <source>
        <dbReference type="ARBA" id="ARBA00022723"/>
    </source>
</evidence>